<gene>
    <name evidence="1" type="ORF">PsorP6_001310</name>
</gene>
<reference evidence="1 2" key="1">
    <citation type="journal article" date="2022" name="bioRxiv">
        <title>The genome of the oomycete Peronosclerospora sorghi, a cosmopolitan pathogen of maize and sorghum, is inflated with dispersed pseudogenes.</title>
        <authorList>
            <person name="Fletcher K."/>
            <person name="Martin F."/>
            <person name="Isakeit T."/>
            <person name="Cavanaugh K."/>
            <person name="Magill C."/>
            <person name="Michelmore R."/>
        </authorList>
    </citation>
    <scope>NUCLEOTIDE SEQUENCE [LARGE SCALE GENOMIC DNA]</scope>
    <source>
        <strain evidence="1">P6</strain>
    </source>
</reference>
<name>A0ACC0WX49_9STRA</name>
<proteinExistence type="predicted"/>
<sequence>MSLRDVYNEVARIRKESLGSLSPIEALIIELKDDTWASHYTTDDEGHVNFLSFAPHEAIDLAQSFPDVLFIDATYRTNRYNMPFIHFLAAMSIVKTVSIAICLVAAESKPMYLLTVAKF</sequence>
<comment type="caution">
    <text evidence="1">The sequence shown here is derived from an EMBL/GenBank/DDBJ whole genome shotgun (WGS) entry which is preliminary data.</text>
</comment>
<accession>A0ACC0WX49</accession>
<evidence type="ECO:0000313" key="2">
    <source>
        <dbReference type="Proteomes" id="UP001163321"/>
    </source>
</evidence>
<protein>
    <submittedName>
        <fullName evidence="1">Uncharacterized protein</fullName>
    </submittedName>
</protein>
<dbReference type="Proteomes" id="UP001163321">
    <property type="component" value="Chromosome 1"/>
</dbReference>
<dbReference type="EMBL" id="CM047580">
    <property type="protein sequence ID" value="KAI9922826.1"/>
    <property type="molecule type" value="Genomic_DNA"/>
</dbReference>
<keyword evidence="2" id="KW-1185">Reference proteome</keyword>
<organism evidence="1 2">
    <name type="scientific">Peronosclerospora sorghi</name>
    <dbReference type="NCBI Taxonomy" id="230839"/>
    <lineage>
        <taxon>Eukaryota</taxon>
        <taxon>Sar</taxon>
        <taxon>Stramenopiles</taxon>
        <taxon>Oomycota</taxon>
        <taxon>Peronosporomycetes</taxon>
        <taxon>Peronosporales</taxon>
        <taxon>Peronosporaceae</taxon>
        <taxon>Peronosclerospora</taxon>
    </lineage>
</organism>
<evidence type="ECO:0000313" key="1">
    <source>
        <dbReference type="EMBL" id="KAI9922826.1"/>
    </source>
</evidence>